<dbReference type="InterPro" id="IPR015797">
    <property type="entry name" value="NUDIX_hydrolase-like_dom_sf"/>
</dbReference>
<dbReference type="PROSITE" id="PS00893">
    <property type="entry name" value="NUDIX_BOX"/>
    <property type="match status" value="1"/>
</dbReference>
<proteinExistence type="predicted"/>
<accession>A0ABT6RHZ4</accession>
<reference evidence="3 4" key="1">
    <citation type="submission" date="2023-05" db="EMBL/GenBank/DDBJ databases">
        <title>Genome sequence of Pinibacter sp. MAH-24.</title>
        <authorList>
            <person name="Huq M.A."/>
        </authorList>
    </citation>
    <scope>NUCLEOTIDE SEQUENCE [LARGE SCALE GENOMIC DNA]</scope>
    <source>
        <strain evidence="3 4">MAH-24</strain>
    </source>
</reference>
<dbReference type="Pfam" id="PF00293">
    <property type="entry name" value="NUDIX"/>
    <property type="match status" value="1"/>
</dbReference>
<dbReference type="InterPro" id="IPR020084">
    <property type="entry name" value="NUDIX_hydrolase_CS"/>
</dbReference>
<sequence>MAKQSAGLVVFRKKKDELQFFLVHPGGPFFARRDAGAWSIPKGEFDDTEDPLAAAKREFKEETGIAMEGNFISLTLIKLKSGKHVHAWAIEGDVDETATVSNTFEMEWPPKSGKQKTFPEIDKAGWFNLQEAKEKINPAQVALLEEMEKLIES</sequence>
<evidence type="ECO:0000313" key="3">
    <source>
        <dbReference type="EMBL" id="MDI3322196.1"/>
    </source>
</evidence>
<gene>
    <name evidence="3" type="ORF">QJ048_20575</name>
</gene>
<dbReference type="PANTHER" id="PTHR21340:SF7">
    <property type="entry name" value="NUDIX HYDROLASE DOMAIN-CONTAINING PROTEIN"/>
    <property type="match status" value="1"/>
</dbReference>
<keyword evidence="4" id="KW-1185">Reference proteome</keyword>
<organism evidence="3 4">
    <name type="scientific">Pinibacter soli</name>
    <dbReference type="NCBI Taxonomy" id="3044211"/>
    <lineage>
        <taxon>Bacteria</taxon>
        <taxon>Pseudomonadati</taxon>
        <taxon>Bacteroidota</taxon>
        <taxon>Chitinophagia</taxon>
        <taxon>Chitinophagales</taxon>
        <taxon>Chitinophagaceae</taxon>
        <taxon>Pinibacter</taxon>
    </lineage>
</organism>
<evidence type="ECO:0000313" key="4">
    <source>
        <dbReference type="Proteomes" id="UP001226434"/>
    </source>
</evidence>
<evidence type="ECO:0000259" key="2">
    <source>
        <dbReference type="PROSITE" id="PS51462"/>
    </source>
</evidence>
<dbReference type="CDD" id="cd04662">
    <property type="entry name" value="NUDIX_Hydrolase"/>
    <property type="match status" value="1"/>
</dbReference>
<dbReference type="InterPro" id="IPR051325">
    <property type="entry name" value="Nudix_hydrolase_domain"/>
</dbReference>
<dbReference type="RefSeq" id="WP_282336315.1">
    <property type="nucleotide sequence ID" value="NZ_JASBRG010000007.1"/>
</dbReference>
<dbReference type="SUPFAM" id="SSF55811">
    <property type="entry name" value="Nudix"/>
    <property type="match status" value="1"/>
</dbReference>
<dbReference type="PROSITE" id="PS51462">
    <property type="entry name" value="NUDIX"/>
    <property type="match status" value="1"/>
</dbReference>
<dbReference type="InterPro" id="IPR000086">
    <property type="entry name" value="NUDIX_hydrolase_dom"/>
</dbReference>
<comment type="caution">
    <text evidence="3">The sequence shown here is derived from an EMBL/GenBank/DDBJ whole genome shotgun (WGS) entry which is preliminary data.</text>
</comment>
<dbReference type="Gene3D" id="3.90.79.10">
    <property type="entry name" value="Nucleoside Triphosphate Pyrophosphohydrolase"/>
    <property type="match status" value="1"/>
</dbReference>
<evidence type="ECO:0000256" key="1">
    <source>
        <dbReference type="ARBA" id="ARBA00022801"/>
    </source>
</evidence>
<dbReference type="Proteomes" id="UP001226434">
    <property type="component" value="Unassembled WGS sequence"/>
</dbReference>
<name>A0ABT6RHZ4_9BACT</name>
<protein>
    <submittedName>
        <fullName evidence="3">NUDIX domain-containing protein</fullName>
    </submittedName>
</protein>
<feature type="domain" description="Nudix hydrolase" evidence="2">
    <location>
        <begin position="1"/>
        <end position="149"/>
    </location>
</feature>
<dbReference type="EMBL" id="JASBRG010000007">
    <property type="protein sequence ID" value="MDI3322196.1"/>
    <property type="molecule type" value="Genomic_DNA"/>
</dbReference>
<keyword evidence="1" id="KW-0378">Hydrolase</keyword>
<dbReference type="PANTHER" id="PTHR21340">
    <property type="entry name" value="DIADENOSINE 5,5-P1,P4-TETRAPHOSPHATE PYROPHOSPHOHYDROLASE MUTT"/>
    <property type="match status" value="1"/>
</dbReference>